<dbReference type="AlphaFoldDB" id="A0A316HV72"/>
<dbReference type="Proteomes" id="UP000245678">
    <property type="component" value="Unassembled WGS sequence"/>
</dbReference>
<comment type="caution">
    <text evidence="1">The sequence shown here is derived from an EMBL/GenBank/DDBJ whole genome shotgun (WGS) entry which is preliminary data.</text>
</comment>
<evidence type="ECO:0000313" key="2">
    <source>
        <dbReference type="Proteomes" id="UP000245678"/>
    </source>
</evidence>
<gene>
    <name evidence="1" type="ORF">LX99_01295</name>
</gene>
<reference evidence="1 2" key="1">
    <citation type="submission" date="2018-05" db="EMBL/GenBank/DDBJ databases">
        <title>Genomic Encyclopedia of Archaeal and Bacterial Type Strains, Phase II (KMG-II): from individual species to whole genera.</title>
        <authorList>
            <person name="Goeker M."/>
        </authorList>
    </citation>
    <scope>NUCLEOTIDE SEQUENCE [LARGE SCALE GENOMIC DNA]</scope>
    <source>
        <strain evidence="1 2">DSM 19975</strain>
    </source>
</reference>
<organism evidence="1 2">
    <name type="scientific">Mucilaginibacter oryzae</name>
    <dbReference type="NCBI Taxonomy" id="468058"/>
    <lineage>
        <taxon>Bacteria</taxon>
        <taxon>Pseudomonadati</taxon>
        <taxon>Bacteroidota</taxon>
        <taxon>Sphingobacteriia</taxon>
        <taxon>Sphingobacteriales</taxon>
        <taxon>Sphingobacteriaceae</taxon>
        <taxon>Mucilaginibacter</taxon>
    </lineage>
</organism>
<name>A0A316HV72_9SPHI</name>
<dbReference type="EMBL" id="QGHA01000002">
    <property type="protein sequence ID" value="PWK78842.1"/>
    <property type="molecule type" value="Genomic_DNA"/>
</dbReference>
<protein>
    <submittedName>
        <fullName evidence="1">Uncharacterized protein</fullName>
    </submittedName>
</protein>
<evidence type="ECO:0000313" key="1">
    <source>
        <dbReference type="EMBL" id="PWK78842.1"/>
    </source>
</evidence>
<sequence length="211" mass="23417">MLQPFQRSRHLLFSTSSKLNFMLNLNLIPRGLLLVFLACFAALNSFGQEKIKTIGNKPRTGSSNNSFNAVKGKVVGIEMNAGKRQVQLLKLSFHTQNHSQDSIAFKVNVYQMAGKYPNNVNLVTDEVKGYIQKYRDGSHQLTTVDLSPYNIKVAGDIVVAIEFLETKQGSDISFSCGLFNGGTFYRDSEAAGWKKIPIVGADFSVQVKKMN</sequence>
<proteinExistence type="predicted"/>
<keyword evidence="2" id="KW-1185">Reference proteome</keyword>
<accession>A0A316HV72</accession>